<dbReference type="GO" id="GO:0005886">
    <property type="term" value="C:plasma membrane"/>
    <property type="evidence" value="ECO:0007669"/>
    <property type="project" value="TreeGrafter"/>
</dbReference>
<feature type="transmembrane region" description="Helical" evidence="8">
    <location>
        <begin position="22"/>
        <end position="44"/>
    </location>
</feature>
<dbReference type="InterPro" id="IPR003667">
    <property type="entry name" value="NqrDE/RnfAE"/>
</dbReference>
<evidence type="ECO:0000313" key="9">
    <source>
        <dbReference type="EMBL" id="MBB2496556.1"/>
    </source>
</evidence>
<feature type="transmembrane region" description="Helical" evidence="8">
    <location>
        <begin position="82"/>
        <end position="102"/>
    </location>
</feature>
<keyword evidence="4 8" id="KW-0812">Transmembrane</keyword>
<name>A0A7W4LNR7_9GAMM</name>
<sequence>MSQPHITLALLGLTALLGSTELLVTAVTIGLIGVAVLTLVGLLMAPLRRLLQGHGLLLAALLLGATLLSVAGLLLQTFSSELFIALALFLPLLLLPCLGLALQRDTTALAGFRPGLLFAALAVLLGLLREGLGNATLLSHADWLFGPAAASWQLSLPSLGGIHLLTLAPGAFILLGVLLAAARHFHHDDTP</sequence>
<evidence type="ECO:0000256" key="4">
    <source>
        <dbReference type="ARBA" id="ARBA00022692"/>
    </source>
</evidence>
<keyword evidence="10" id="KW-1185">Reference proteome</keyword>
<keyword evidence="2" id="KW-0813">Transport</keyword>
<dbReference type="PANTHER" id="PTHR30586:SF0">
    <property type="entry name" value="ION-TRANSLOCATING OXIDOREDUCTASE COMPLEX SUBUNIT E"/>
    <property type="match status" value="1"/>
</dbReference>
<dbReference type="EMBL" id="JACJUD010000005">
    <property type="protein sequence ID" value="MBB2496556.1"/>
    <property type="molecule type" value="Genomic_DNA"/>
</dbReference>
<feature type="transmembrane region" description="Helical" evidence="8">
    <location>
        <begin position="109"/>
        <end position="128"/>
    </location>
</feature>
<keyword evidence="3" id="KW-0997">Cell inner membrane</keyword>
<feature type="transmembrane region" description="Helical" evidence="8">
    <location>
        <begin position="56"/>
        <end position="76"/>
    </location>
</feature>
<dbReference type="Proteomes" id="UP000542720">
    <property type="component" value="Unassembled WGS sequence"/>
</dbReference>
<protein>
    <submittedName>
        <fullName evidence="9">NADH:quinone oxidoreductase</fullName>
    </submittedName>
</protein>
<feature type="transmembrane region" description="Helical" evidence="8">
    <location>
        <begin position="162"/>
        <end position="182"/>
    </location>
</feature>
<evidence type="ECO:0000256" key="3">
    <source>
        <dbReference type="ARBA" id="ARBA00022519"/>
    </source>
</evidence>
<comment type="subcellular location">
    <subcellularLocation>
        <location evidence="1">Endomembrane system</location>
        <topology evidence="1">Multi-pass membrane protein</topology>
    </subcellularLocation>
</comment>
<accession>A0A7W4LNR7</accession>
<gene>
    <name evidence="9" type="ORF">H3H51_16160</name>
</gene>
<keyword evidence="3" id="KW-1003">Cell membrane</keyword>
<dbReference type="PANTHER" id="PTHR30586">
    <property type="entry name" value="ELECTRON TRANSPORT COMPLEX PROTEIN RNFE"/>
    <property type="match status" value="1"/>
</dbReference>
<dbReference type="AlphaFoldDB" id="A0A7W4LNR7"/>
<dbReference type="Pfam" id="PF02508">
    <property type="entry name" value="Rnf-Nqr"/>
    <property type="match status" value="1"/>
</dbReference>
<keyword evidence="7 8" id="KW-0472">Membrane</keyword>
<organism evidence="9 10">
    <name type="scientific">Aquipseudomonas ullengensis</name>
    <dbReference type="NCBI Taxonomy" id="2759166"/>
    <lineage>
        <taxon>Bacteria</taxon>
        <taxon>Pseudomonadati</taxon>
        <taxon>Pseudomonadota</taxon>
        <taxon>Gammaproteobacteria</taxon>
        <taxon>Pseudomonadales</taxon>
        <taxon>Pseudomonadaceae</taxon>
        <taxon>Aquipseudomonas</taxon>
    </lineage>
</organism>
<keyword evidence="5" id="KW-1278">Translocase</keyword>
<keyword evidence="6 8" id="KW-1133">Transmembrane helix</keyword>
<evidence type="ECO:0000256" key="6">
    <source>
        <dbReference type="ARBA" id="ARBA00022989"/>
    </source>
</evidence>
<evidence type="ECO:0000256" key="2">
    <source>
        <dbReference type="ARBA" id="ARBA00022448"/>
    </source>
</evidence>
<evidence type="ECO:0000256" key="5">
    <source>
        <dbReference type="ARBA" id="ARBA00022967"/>
    </source>
</evidence>
<reference evidence="9 10" key="1">
    <citation type="submission" date="2020-08" db="EMBL/GenBank/DDBJ databases">
        <authorList>
            <person name="Kim C.M."/>
        </authorList>
    </citation>
    <scope>NUCLEOTIDE SEQUENCE [LARGE SCALE GENOMIC DNA]</scope>
    <source>
        <strain evidence="9 10">UL070</strain>
    </source>
</reference>
<evidence type="ECO:0000256" key="8">
    <source>
        <dbReference type="SAM" id="Phobius"/>
    </source>
</evidence>
<comment type="caution">
    <text evidence="9">The sequence shown here is derived from an EMBL/GenBank/DDBJ whole genome shotgun (WGS) entry which is preliminary data.</text>
</comment>
<evidence type="ECO:0000313" key="10">
    <source>
        <dbReference type="Proteomes" id="UP000542720"/>
    </source>
</evidence>
<proteinExistence type="predicted"/>
<evidence type="ECO:0000256" key="1">
    <source>
        <dbReference type="ARBA" id="ARBA00004127"/>
    </source>
</evidence>
<dbReference type="RefSeq" id="WP_183090088.1">
    <property type="nucleotide sequence ID" value="NZ_JACJUD010000005.1"/>
</dbReference>
<dbReference type="GO" id="GO:0012505">
    <property type="term" value="C:endomembrane system"/>
    <property type="evidence" value="ECO:0007669"/>
    <property type="project" value="UniProtKB-SubCell"/>
</dbReference>
<evidence type="ECO:0000256" key="7">
    <source>
        <dbReference type="ARBA" id="ARBA00023136"/>
    </source>
</evidence>
<dbReference type="PIRSF" id="PIRSF006102">
    <property type="entry name" value="NQR_DE"/>
    <property type="match status" value="1"/>
</dbReference>